<sequence length="114" mass="12633">MFMSKICQTGALVAAFVSTVAGHTSVDEFEAGGKTYEGFRQASKQDPGNKSPAWWTNQGWGYQPVYGDKLSQHVYTTLVDLCHICTNRTPAPTLLPTKTPHPRRTLLKHQPAQM</sequence>
<protein>
    <submittedName>
        <fullName evidence="3">Uncharacterized protein</fullName>
    </submittedName>
</protein>
<evidence type="ECO:0000313" key="3">
    <source>
        <dbReference type="EMBL" id="RYN45650.1"/>
    </source>
</evidence>
<evidence type="ECO:0000256" key="2">
    <source>
        <dbReference type="SAM" id="SignalP"/>
    </source>
</evidence>
<dbReference type="EMBL" id="PDXD01000485">
    <property type="protein sequence ID" value="RYN45650.1"/>
    <property type="molecule type" value="Genomic_DNA"/>
</dbReference>
<evidence type="ECO:0000256" key="1">
    <source>
        <dbReference type="SAM" id="MobiDB-lite"/>
    </source>
</evidence>
<dbReference type="VEuPathDB" id="FungiDB:CC77DRAFT_937160"/>
<feature type="region of interest" description="Disordered" evidence="1">
    <location>
        <begin position="93"/>
        <end position="114"/>
    </location>
</feature>
<reference evidence="4" key="1">
    <citation type="journal article" date="2019" name="bioRxiv">
        <title>Genomics, evolutionary history and diagnostics of the Alternaria alternata species group including apple and Asian pear pathotypes.</title>
        <authorList>
            <person name="Armitage A.D."/>
            <person name="Cockerton H.M."/>
            <person name="Sreenivasaprasad S."/>
            <person name="Woodhall J.W."/>
            <person name="Lane C.R."/>
            <person name="Harrison R.J."/>
            <person name="Clarkson J.P."/>
        </authorList>
    </citation>
    <scope>NUCLEOTIDE SEQUENCE [LARGE SCALE GENOMIC DNA]</scope>
    <source>
        <strain evidence="4">FERA 1177</strain>
    </source>
</reference>
<name>A0A4Q4M9H1_ALTAL</name>
<keyword evidence="2" id="KW-0732">Signal</keyword>
<evidence type="ECO:0000313" key="4">
    <source>
        <dbReference type="Proteomes" id="UP000291422"/>
    </source>
</evidence>
<dbReference type="Proteomes" id="UP000291422">
    <property type="component" value="Unassembled WGS sequence"/>
</dbReference>
<accession>A0A4Q4M9H1</accession>
<comment type="caution">
    <text evidence="3">The sequence shown here is derived from an EMBL/GenBank/DDBJ whole genome shotgun (WGS) entry which is preliminary data.</text>
</comment>
<feature type="chain" id="PRO_5020250373" evidence="2">
    <location>
        <begin position="23"/>
        <end position="114"/>
    </location>
</feature>
<gene>
    <name evidence="3" type="ORF">AA0117_g13506</name>
</gene>
<feature type="signal peptide" evidence="2">
    <location>
        <begin position="1"/>
        <end position="22"/>
    </location>
</feature>
<dbReference type="AlphaFoldDB" id="A0A4Q4M9H1"/>
<proteinExistence type="predicted"/>
<organism evidence="3 4">
    <name type="scientific">Alternaria alternata</name>
    <name type="common">Alternaria rot fungus</name>
    <name type="synonym">Torula alternata</name>
    <dbReference type="NCBI Taxonomy" id="5599"/>
    <lineage>
        <taxon>Eukaryota</taxon>
        <taxon>Fungi</taxon>
        <taxon>Dikarya</taxon>
        <taxon>Ascomycota</taxon>
        <taxon>Pezizomycotina</taxon>
        <taxon>Dothideomycetes</taxon>
        <taxon>Pleosporomycetidae</taxon>
        <taxon>Pleosporales</taxon>
        <taxon>Pleosporineae</taxon>
        <taxon>Pleosporaceae</taxon>
        <taxon>Alternaria</taxon>
        <taxon>Alternaria sect. Alternaria</taxon>
        <taxon>Alternaria alternata complex</taxon>
    </lineage>
</organism>